<dbReference type="Proteomes" id="UP000059680">
    <property type="component" value="Chromosome 10"/>
</dbReference>
<reference evidence="3" key="1">
    <citation type="journal article" date="2005" name="Nature">
        <title>The map-based sequence of the rice genome.</title>
        <authorList>
            <consortium name="International rice genome sequencing project (IRGSP)"/>
            <person name="Matsumoto T."/>
            <person name="Wu J."/>
            <person name="Kanamori H."/>
            <person name="Katayose Y."/>
            <person name="Fujisawa M."/>
            <person name="Namiki N."/>
            <person name="Mizuno H."/>
            <person name="Yamamoto K."/>
            <person name="Antonio B.A."/>
            <person name="Baba T."/>
            <person name="Sakata K."/>
            <person name="Nagamura Y."/>
            <person name="Aoki H."/>
            <person name="Arikawa K."/>
            <person name="Arita K."/>
            <person name="Bito T."/>
            <person name="Chiden Y."/>
            <person name="Fujitsuka N."/>
            <person name="Fukunaka R."/>
            <person name="Hamada M."/>
            <person name="Harada C."/>
            <person name="Hayashi A."/>
            <person name="Hijishita S."/>
            <person name="Honda M."/>
            <person name="Hosokawa S."/>
            <person name="Ichikawa Y."/>
            <person name="Idonuma A."/>
            <person name="Iijima M."/>
            <person name="Ikeda M."/>
            <person name="Ikeno M."/>
            <person name="Ito K."/>
            <person name="Ito S."/>
            <person name="Ito T."/>
            <person name="Ito Y."/>
            <person name="Ito Y."/>
            <person name="Iwabuchi A."/>
            <person name="Kamiya K."/>
            <person name="Karasawa W."/>
            <person name="Kurita K."/>
            <person name="Katagiri S."/>
            <person name="Kikuta A."/>
            <person name="Kobayashi H."/>
            <person name="Kobayashi N."/>
            <person name="Machita K."/>
            <person name="Maehara T."/>
            <person name="Masukawa M."/>
            <person name="Mizubayashi T."/>
            <person name="Mukai Y."/>
            <person name="Nagasaki H."/>
            <person name="Nagata Y."/>
            <person name="Naito S."/>
            <person name="Nakashima M."/>
            <person name="Nakama Y."/>
            <person name="Nakamichi Y."/>
            <person name="Nakamura M."/>
            <person name="Meguro A."/>
            <person name="Negishi M."/>
            <person name="Ohta I."/>
            <person name="Ohta T."/>
            <person name="Okamoto M."/>
            <person name="Ono N."/>
            <person name="Saji S."/>
            <person name="Sakaguchi M."/>
            <person name="Sakai K."/>
            <person name="Shibata M."/>
            <person name="Shimokawa T."/>
            <person name="Song J."/>
            <person name="Takazaki Y."/>
            <person name="Terasawa K."/>
            <person name="Tsugane M."/>
            <person name="Tsuji K."/>
            <person name="Ueda S."/>
            <person name="Waki K."/>
            <person name="Yamagata H."/>
            <person name="Yamamoto M."/>
            <person name="Yamamoto S."/>
            <person name="Yamane H."/>
            <person name="Yoshiki S."/>
            <person name="Yoshihara R."/>
            <person name="Yukawa K."/>
            <person name="Zhong H."/>
            <person name="Yano M."/>
            <person name="Yuan Q."/>
            <person name="Ouyang S."/>
            <person name="Liu J."/>
            <person name="Jones K.M."/>
            <person name="Gansberger K."/>
            <person name="Moffat K."/>
            <person name="Hill J."/>
            <person name="Bera J."/>
            <person name="Fadrosh D."/>
            <person name="Jin S."/>
            <person name="Johri S."/>
            <person name="Kim M."/>
            <person name="Overton L."/>
            <person name="Reardon M."/>
            <person name="Tsitrin T."/>
            <person name="Vuong H."/>
            <person name="Weaver B."/>
            <person name="Ciecko A."/>
            <person name="Tallon L."/>
            <person name="Jackson J."/>
            <person name="Pai G."/>
            <person name="Aken S.V."/>
            <person name="Utterback T."/>
            <person name="Reidmuller S."/>
            <person name="Feldblyum T."/>
            <person name="Hsiao J."/>
            <person name="Zismann V."/>
            <person name="Iobst S."/>
            <person name="de Vazeille A.R."/>
            <person name="Buell C.R."/>
            <person name="Ying K."/>
            <person name="Li Y."/>
            <person name="Lu T."/>
            <person name="Huang Y."/>
            <person name="Zhao Q."/>
            <person name="Feng Q."/>
            <person name="Zhang L."/>
            <person name="Zhu J."/>
            <person name="Weng Q."/>
            <person name="Mu J."/>
            <person name="Lu Y."/>
            <person name="Fan D."/>
            <person name="Liu Y."/>
            <person name="Guan J."/>
            <person name="Zhang Y."/>
            <person name="Yu S."/>
            <person name="Liu X."/>
            <person name="Zhang Y."/>
            <person name="Hong G."/>
            <person name="Han B."/>
            <person name="Choisne N."/>
            <person name="Demange N."/>
            <person name="Orjeda G."/>
            <person name="Samain S."/>
            <person name="Cattolico L."/>
            <person name="Pelletier E."/>
            <person name="Couloux A."/>
            <person name="Segurens B."/>
            <person name="Wincker P."/>
            <person name="D'Hont A."/>
            <person name="Scarpelli C."/>
            <person name="Weissenbach J."/>
            <person name="Salanoubat M."/>
            <person name="Quetier F."/>
            <person name="Yu Y."/>
            <person name="Kim H.R."/>
            <person name="Rambo T."/>
            <person name="Currie J."/>
            <person name="Collura K."/>
            <person name="Luo M."/>
            <person name="Yang T."/>
            <person name="Ammiraju J.S.S."/>
            <person name="Engler F."/>
            <person name="Soderlund C."/>
            <person name="Wing R.A."/>
            <person name="Palmer L.E."/>
            <person name="de la Bastide M."/>
            <person name="Spiegel L."/>
            <person name="Nascimento L."/>
            <person name="Zutavern T."/>
            <person name="O'Shaughnessy A."/>
            <person name="Dike S."/>
            <person name="Dedhia N."/>
            <person name="Preston R."/>
            <person name="Balija V."/>
            <person name="McCombie W.R."/>
            <person name="Chow T."/>
            <person name="Chen H."/>
            <person name="Chung M."/>
            <person name="Chen C."/>
            <person name="Shaw J."/>
            <person name="Wu H."/>
            <person name="Hsiao K."/>
            <person name="Chao Y."/>
            <person name="Chu M."/>
            <person name="Cheng C."/>
            <person name="Hour A."/>
            <person name="Lee P."/>
            <person name="Lin S."/>
            <person name="Lin Y."/>
            <person name="Liou J."/>
            <person name="Liu S."/>
            <person name="Hsing Y."/>
            <person name="Raghuvanshi S."/>
            <person name="Mohanty A."/>
            <person name="Bharti A.K."/>
            <person name="Gaur A."/>
            <person name="Gupta V."/>
            <person name="Kumar D."/>
            <person name="Ravi V."/>
            <person name="Vij S."/>
            <person name="Kapur A."/>
            <person name="Khurana P."/>
            <person name="Khurana P."/>
            <person name="Khurana J.P."/>
            <person name="Tyagi A.K."/>
            <person name="Gaikwad K."/>
            <person name="Singh A."/>
            <person name="Dalal V."/>
            <person name="Srivastava S."/>
            <person name="Dixit A."/>
            <person name="Pal A.K."/>
            <person name="Ghazi I.A."/>
            <person name="Yadav M."/>
            <person name="Pandit A."/>
            <person name="Bhargava A."/>
            <person name="Sureshbabu K."/>
            <person name="Batra K."/>
            <person name="Sharma T.R."/>
            <person name="Mohapatra T."/>
            <person name="Singh N.K."/>
            <person name="Messing J."/>
            <person name="Nelson A.B."/>
            <person name="Fuks G."/>
            <person name="Kavchok S."/>
            <person name="Keizer G."/>
            <person name="Linton E."/>
            <person name="Llaca V."/>
            <person name="Song R."/>
            <person name="Tanyolac B."/>
            <person name="Young S."/>
            <person name="Ho-Il K."/>
            <person name="Hahn J.H."/>
            <person name="Sangsakoo G."/>
            <person name="Vanavichit A."/>
            <person name="de Mattos Luiz.A.T."/>
            <person name="Zimmer P.D."/>
            <person name="Malone G."/>
            <person name="Dellagostin O."/>
            <person name="de Oliveira A.C."/>
            <person name="Bevan M."/>
            <person name="Bancroft I."/>
            <person name="Minx P."/>
            <person name="Cordum H."/>
            <person name="Wilson R."/>
            <person name="Cheng Z."/>
            <person name="Jin W."/>
            <person name="Jiang J."/>
            <person name="Leong S.A."/>
            <person name="Iwama H."/>
            <person name="Gojobori T."/>
            <person name="Itoh T."/>
            <person name="Niimura Y."/>
            <person name="Fujii Y."/>
            <person name="Habara T."/>
            <person name="Sakai H."/>
            <person name="Sato Y."/>
            <person name="Wilson G."/>
            <person name="Kumar K."/>
            <person name="McCouch S."/>
            <person name="Juretic N."/>
            <person name="Hoen D."/>
            <person name="Wright S."/>
            <person name="Bruskiewich R."/>
            <person name="Bureau T."/>
            <person name="Miyao A."/>
            <person name="Hirochika H."/>
            <person name="Nishikawa T."/>
            <person name="Kadowaki K."/>
            <person name="Sugiura M."/>
            <person name="Burr B."/>
            <person name="Sasaki T."/>
        </authorList>
    </citation>
    <scope>NUCLEOTIDE SEQUENCE [LARGE SCALE GENOMIC DNA]</scope>
    <source>
        <strain evidence="3">cv. Nipponbare</strain>
    </source>
</reference>
<keyword evidence="3" id="KW-1185">Reference proteome</keyword>
<gene>
    <name evidence="2" type="ordered locus">Os10g0360100</name>
    <name evidence="2" type="ORF">OSNPB_100360100</name>
</gene>
<evidence type="ECO:0000313" key="3">
    <source>
        <dbReference type="Proteomes" id="UP000059680"/>
    </source>
</evidence>
<name>A0A0P0XTV2_ORYSJ</name>
<dbReference type="ExpressionAtlas" id="A0A0P0XTV2">
    <property type="expression patterns" value="baseline and differential"/>
</dbReference>
<evidence type="ECO:0000256" key="1">
    <source>
        <dbReference type="SAM" id="Phobius"/>
    </source>
</evidence>
<dbReference type="AlphaFoldDB" id="A0A0P0XTV2"/>
<protein>
    <submittedName>
        <fullName evidence="2">Os10g0360100 protein</fullName>
    </submittedName>
</protein>
<sequence>MVVIANLTTPCHHCTQPKTPLYSCTENMHKLYFISSACALLLYFRQGEMSDLWREAQCLETVICTVLSNLEIVVCYCLLPLLVVLYCFRVLDHKYLTSL</sequence>
<keyword evidence="1" id="KW-1133">Transmembrane helix</keyword>
<dbReference type="Gramene" id="Os10t0360100-02">
    <property type="protein sequence ID" value="Os10t0360100-02"/>
    <property type="gene ID" value="Os10g0360100"/>
</dbReference>
<reference evidence="2 3" key="2">
    <citation type="journal article" date="2013" name="Plant Cell Physiol.">
        <title>Rice Annotation Project Database (RAP-DB): an integrative and interactive database for rice genomics.</title>
        <authorList>
            <person name="Sakai H."/>
            <person name="Lee S.S."/>
            <person name="Tanaka T."/>
            <person name="Numa H."/>
            <person name="Kim J."/>
            <person name="Kawahara Y."/>
            <person name="Wakimoto H."/>
            <person name="Yang C.C."/>
            <person name="Iwamoto M."/>
            <person name="Abe T."/>
            <person name="Yamada Y."/>
            <person name="Muto A."/>
            <person name="Inokuchi H."/>
            <person name="Ikemura T."/>
            <person name="Matsumoto T."/>
            <person name="Sasaki T."/>
            <person name="Itoh T."/>
        </authorList>
    </citation>
    <scope>NUCLEOTIDE SEQUENCE [LARGE SCALE GENOMIC DNA]</scope>
    <source>
        <strain evidence="3">cv. Nipponbare</strain>
    </source>
</reference>
<keyword evidence="1" id="KW-0812">Transmembrane</keyword>
<proteinExistence type="predicted"/>
<keyword evidence="1" id="KW-0472">Membrane</keyword>
<reference evidence="2 3" key="3">
    <citation type="journal article" date="2013" name="Rice">
        <title>Improvement of the Oryza sativa Nipponbare reference genome using next generation sequence and optical map data.</title>
        <authorList>
            <person name="Kawahara Y."/>
            <person name="de la Bastide M."/>
            <person name="Hamilton J.P."/>
            <person name="Kanamori H."/>
            <person name="McCombie W.R."/>
            <person name="Ouyang S."/>
            <person name="Schwartz D.C."/>
            <person name="Tanaka T."/>
            <person name="Wu J."/>
            <person name="Zhou S."/>
            <person name="Childs K.L."/>
            <person name="Davidson R.M."/>
            <person name="Lin H."/>
            <person name="Quesada-Ocampo L."/>
            <person name="Vaillancourt B."/>
            <person name="Sakai H."/>
            <person name="Lee S.S."/>
            <person name="Kim J."/>
            <person name="Numa H."/>
            <person name="Itoh T."/>
            <person name="Buell C.R."/>
            <person name="Matsumoto T."/>
        </authorList>
    </citation>
    <scope>NUCLEOTIDE SEQUENCE [LARGE SCALE GENOMIC DNA]</scope>
    <source>
        <strain evidence="3">cv. Nipponbare</strain>
    </source>
</reference>
<accession>A0A0P0XTV2</accession>
<evidence type="ECO:0000313" key="2">
    <source>
        <dbReference type="EMBL" id="BAT10497.1"/>
    </source>
</evidence>
<dbReference type="EMBL" id="AP014966">
    <property type="protein sequence ID" value="BAT10497.1"/>
    <property type="molecule type" value="Genomic_DNA"/>
</dbReference>
<feature type="transmembrane region" description="Helical" evidence="1">
    <location>
        <begin position="66"/>
        <end position="88"/>
    </location>
</feature>
<organism evidence="2 3">
    <name type="scientific">Oryza sativa subsp. japonica</name>
    <name type="common">Rice</name>
    <dbReference type="NCBI Taxonomy" id="39947"/>
    <lineage>
        <taxon>Eukaryota</taxon>
        <taxon>Viridiplantae</taxon>
        <taxon>Streptophyta</taxon>
        <taxon>Embryophyta</taxon>
        <taxon>Tracheophyta</taxon>
        <taxon>Spermatophyta</taxon>
        <taxon>Magnoliopsida</taxon>
        <taxon>Liliopsida</taxon>
        <taxon>Poales</taxon>
        <taxon>Poaceae</taxon>
        <taxon>BOP clade</taxon>
        <taxon>Oryzoideae</taxon>
        <taxon>Oryzeae</taxon>
        <taxon>Oryzinae</taxon>
        <taxon>Oryza</taxon>
        <taxon>Oryza sativa</taxon>
    </lineage>
</organism>